<evidence type="ECO:0000256" key="2">
    <source>
        <dbReference type="ARBA" id="ARBA00022803"/>
    </source>
</evidence>
<evidence type="ECO:0000256" key="1">
    <source>
        <dbReference type="ARBA" id="ARBA00022737"/>
    </source>
</evidence>
<dbReference type="PROSITE" id="PS50005">
    <property type="entry name" value="TPR"/>
    <property type="match status" value="1"/>
</dbReference>
<dbReference type="RefSeq" id="WP_192767568.1">
    <property type="nucleotide sequence ID" value="NZ_JADBEB010000001.1"/>
</dbReference>
<evidence type="ECO:0000313" key="7">
    <source>
        <dbReference type="Proteomes" id="UP000649753"/>
    </source>
</evidence>
<feature type="region of interest" description="Disordered" evidence="4">
    <location>
        <begin position="1"/>
        <end position="23"/>
    </location>
</feature>
<evidence type="ECO:0000313" key="6">
    <source>
        <dbReference type="EMBL" id="MBE1487780.1"/>
    </source>
</evidence>
<dbReference type="InterPro" id="IPR019734">
    <property type="entry name" value="TPR_rpt"/>
</dbReference>
<evidence type="ECO:0000256" key="4">
    <source>
        <dbReference type="SAM" id="MobiDB-lite"/>
    </source>
</evidence>
<dbReference type="SUPFAM" id="SSF48452">
    <property type="entry name" value="TPR-like"/>
    <property type="match status" value="1"/>
</dbReference>
<dbReference type="Pfam" id="PF13432">
    <property type="entry name" value="TPR_16"/>
    <property type="match status" value="2"/>
</dbReference>
<feature type="transmembrane region" description="Helical" evidence="5">
    <location>
        <begin position="247"/>
        <end position="266"/>
    </location>
</feature>
<feature type="transmembrane region" description="Helical" evidence="5">
    <location>
        <begin position="348"/>
        <end position="366"/>
    </location>
</feature>
<dbReference type="GO" id="GO:0000030">
    <property type="term" value="F:mannosyltransferase activity"/>
    <property type="evidence" value="ECO:0007669"/>
    <property type="project" value="TreeGrafter"/>
</dbReference>
<feature type="transmembrane region" description="Helical" evidence="5">
    <location>
        <begin position="278"/>
        <end position="300"/>
    </location>
</feature>
<organism evidence="6 7">
    <name type="scientific">Plantactinospora soyae</name>
    <dbReference type="NCBI Taxonomy" id="1544732"/>
    <lineage>
        <taxon>Bacteria</taxon>
        <taxon>Bacillati</taxon>
        <taxon>Actinomycetota</taxon>
        <taxon>Actinomycetes</taxon>
        <taxon>Micromonosporales</taxon>
        <taxon>Micromonosporaceae</taxon>
        <taxon>Plantactinospora</taxon>
    </lineage>
</organism>
<feature type="transmembrane region" description="Helical" evidence="5">
    <location>
        <begin position="320"/>
        <end position="342"/>
    </location>
</feature>
<feature type="repeat" description="TPR" evidence="3">
    <location>
        <begin position="95"/>
        <end position="128"/>
    </location>
</feature>
<dbReference type="GO" id="GO:0030968">
    <property type="term" value="P:endoplasmic reticulum unfolded protein response"/>
    <property type="evidence" value="ECO:0007669"/>
    <property type="project" value="TreeGrafter"/>
</dbReference>
<dbReference type="InterPro" id="IPR052346">
    <property type="entry name" value="O-mannosyl-transferase_TMTC"/>
</dbReference>
<reference evidence="6" key="1">
    <citation type="submission" date="2020-10" db="EMBL/GenBank/DDBJ databases">
        <title>Sequencing the genomes of 1000 actinobacteria strains.</title>
        <authorList>
            <person name="Klenk H.-P."/>
        </authorList>
    </citation>
    <scope>NUCLEOTIDE SEQUENCE</scope>
    <source>
        <strain evidence="6">DSM 46832</strain>
    </source>
</reference>
<name>A0A927MB20_9ACTN</name>
<keyword evidence="5" id="KW-0472">Membrane</keyword>
<dbReference type="GO" id="GO:0035269">
    <property type="term" value="P:protein O-linked glycosylation via mannose"/>
    <property type="evidence" value="ECO:0007669"/>
    <property type="project" value="TreeGrafter"/>
</dbReference>
<keyword evidence="5" id="KW-0812">Transmembrane</keyword>
<keyword evidence="5" id="KW-1133">Transmembrane helix</keyword>
<dbReference type="SMART" id="SM00028">
    <property type="entry name" value="TPR"/>
    <property type="match status" value="3"/>
</dbReference>
<dbReference type="InterPro" id="IPR011990">
    <property type="entry name" value="TPR-like_helical_dom_sf"/>
</dbReference>
<gene>
    <name evidence="6" type="ORF">H4W31_003418</name>
</gene>
<dbReference type="AlphaFoldDB" id="A0A927MB20"/>
<protein>
    <submittedName>
        <fullName evidence="6">Tetratricopeptide (TPR) repeat protein</fullName>
    </submittedName>
</protein>
<dbReference type="PANTHER" id="PTHR44227:SF3">
    <property type="entry name" value="PROTEIN O-MANNOSYL-TRANSFERASE TMTC4"/>
    <property type="match status" value="1"/>
</dbReference>
<dbReference type="Gene3D" id="1.25.40.10">
    <property type="entry name" value="Tetratricopeptide repeat domain"/>
    <property type="match status" value="1"/>
</dbReference>
<evidence type="ECO:0000256" key="5">
    <source>
        <dbReference type="SAM" id="Phobius"/>
    </source>
</evidence>
<keyword evidence="7" id="KW-1185">Reference proteome</keyword>
<accession>A0A927MB20</accession>
<evidence type="ECO:0000256" key="3">
    <source>
        <dbReference type="PROSITE-ProRule" id="PRU00339"/>
    </source>
</evidence>
<comment type="caution">
    <text evidence="6">The sequence shown here is derived from an EMBL/GenBank/DDBJ whole genome shotgun (WGS) entry which is preliminary data.</text>
</comment>
<keyword evidence="2 3" id="KW-0802">TPR repeat</keyword>
<dbReference type="PANTHER" id="PTHR44227">
    <property type="match status" value="1"/>
</dbReference>
<dbReference type="Proteomes" id="UP000649753">
    <property type="component" value="Unassembled WGS sequence"/>
</dbReference>
<proteinExistence type="predicted"/>
<sequence>MAEGAVADTTGPGDAPPGGTGMTEEVRDSMLERALQLAEVGRVKAAYPLLLEVLRTDPGDSYTLQVYAHCFQRENRWADMLAVLDIAARRTPDSAQLHRNRSVALRQLGRIPEALDTAERARTLDPDDARNEIVRAEALLRGTGTQAVLAALASTRRARELDPVSVWAHVTEATVQRRMAEFGRARAAYLEALRLAPEDPQALFGLATLDAERGRAVRASPVMGGMLQAVPNDPAAIRAATSGARQALWLLTDLGCLLLLLANFVVVAVQELVPSRPLAVAGGVMVTVAAVTGVLVLLRWRLSRLPGPVRALLRANRHRFTFVAAPLRLAALAAGMLLIIVGPHPPPVVEIVGPILFSVPLLTLLIRWRSRALREFFWFVRRCWFRAHRPPASAG</sequence>
<keyword evidence="1" id="KW-0677">Repeat</keyword>
<dbReference type="EMBL" id="JADBEB010000001">
    <property type="protein sequence ID" value="MBE1487780.1"/>
    <property type="molecule type" value="Genomic_DNA"/>
</dbReference>